<evidence type="ECO:0000256" key="12">
    <source>
        <dbReference type="RuleBase" id="RU003985"/>
    </source>
</evidence>
<dbReference type="Proteomes" id="UP000094609">
    <property type="component" value="Chromosome"/>
</dbReference>
<keyword evidence="15" id="KW-1185">Reference proteome</keyword>
<feature type="binding site" evidence="10">
    <location>
        <position position="265"/>
    </location>
    <ligand>
        <name>pyridoxal 5'-phosphate</name>
        <dbReference type="ChEBI" id="CHEBI:597326"/>
    </ligand>
</feature>
<dbReference type="NCBIfam" id="TIGR01136">
    <property type="entry name" value="cysKM"/>
    <property type="match status" value="1"/>
</dbReference>
<protein>
    <recommendedName>
        <fullName evidence="4 12">Cysteine synthase</fullName>
        <ecNumber evidence="4 12">2.5.1.47</ecNumber>
    </recommendedName>
</protein>
<dbReference type="InterPro" id="IPR005856">
    <property type="entry name" value="Cys_synth"/>
</dbReference>
<keyword evidence="8 12" id="KW-0198">Cysteine biosynthesis</keyword>
<evidence type="ECO:0000256" key="5">
    <source>
        <dbReference type="ARBA" id="ARBA00022605"/>
    </source>
</evidence>
<dbReference type="UniPathway" id="UPA00136">
    <property type="reaction ID" value="UER00200"/>
</dbReference>
<dbReference type="InterPro" id="IPR036052">
    <property type="entry name" value="TrpB-like_PALP_sf"/>
</dbReference>
<evidence type="ECO:0000256" key="11">
    <source>
        <dbReference type="PIRSR" id="PIRSR605856-51"/>
    </source>
</evidence>
<evidence type="ECO:0000256" key="4">
    <source>
        <dbReference type="ARBA" id="ARBA00012681"/>
    </source>
</evidence>
<keyword evidence="7 10" id="KW-0663">Pyridoxal phosphate</keyword>
<dbReference type="EMBL" id="CP017111">
    <property type="protein sequence ID" value="AOO65457.1"/>
    <property type="molecule type" value="Genomic_DNA"/>
</dbReference>
<dbReference type="PANTHER" id="PTHR10314">
    <property type="entry name" value="CYSTATHIONINE BETA-SYNTHASE"/>
    <property type="match status" value="1"/>
</dbReference>
<evidence type="ECO:0000256" key="10">
    <source>
        <dbReference type="PIRSR" id="PIRSR605856-50"/>
    </source>
</evidence>
<reference evidence="15" key="1">
    <citation type="submission" date="2016-08" db="EMBL/GenBank/DDBJ databases">
        <title>Complete genome sequence of the organohalide-respiring Epsilonproteobacterium Sulfurospirillum halorespirans.</title>
        <authorList>
            <person name="Goris T."/>
            <person name="Zimmermann J."/>
            <person name="Schenz B."/>
            <person name="Lemos M."/>
            <person name="Hackermueller J."/>
            <person name="Diekert G."/>
        </authorList>
    </citation>
    <scope>NUCLEOTIDE SEQUENCE [LARGE SCALE GENOMIC DNA]</scope>
    <source>
        <strain>DSM 13726</strain>
        <strain evidence="15">PCE-M2</strain>
    </source>
</reference>
<dbReference type="GO" id="GO:0006535">
    <property type="term" value="P:cysteine biosynthetic process from serine"/>
    <property type="evidence" value="ECO:0007669"/>
    <property type="project" value="UniProtKB-UniRule"/>
</dbReference>
<dbReference type="KEGG" id="shal:SHALO_1686"/>
<evidence type="ECO:0000256" key="8">
    <source>
        <dbReference type="ARBA" id="ARBA00023192"/>
    </source>
</evidence>
<proteinExistence type="inferred from homology"/>
<keyword evidence="6 12" id="KW-0808">Transferase</keyword>
<organism evidence="14 15">
    <name type="scientific">Sulfurospirillum halorespirans DSM 13726</name>
    <dbReference type="NCBI Taxonomy" id="1193502"/>
    <lineage>
        <taxon>Bacteria</taxon>
        <taxon>Pseudomonadati</taxon>
        <taxon>Campylobacterota</taxon>
        <taxon>Epsilonproteobacteria</taxon>
        <taxon>Campylobacterales</taxon>
        <taxon>Sulfurospirillaceae</taxon>
        <taxon>Sulfurospirillum</taxon>
    </lineage>
</organism>
<evidence type="ECO:0000256" key="7">
    <source>
        <dbReference type="ARBA" id="ARBA00022898"/>
    </source>
</evidence>
<dbReference type="EC" id="2.5.1.47" evidence="4 12"/>
<dbReference type="RefSeq" id="WP_069478151.1">
    <property type="nucleotide sequence ID" value="NZ_CP017111.1"/>
</dbReference>
<sequence length="309" mass="32750">MYAQNVTELIGNTPLVKLNHLSNASNALILGKCEFLNPSHSVKDRIGFNMIKTALEKGLIDHSSIIIEPTSGNTGIGLAMVCASLGLKLILTMPSSMSLERRKLLAALGAELVLTEPTLGMRGAVEKATELSKETPNSFVPQQFANESNPAIHYATTAEEIWKDTDGKIDIFVAAVGTGGTITGTGKRLKELNPNIKIIAVEPDTSPVLSGGAPGPHKIQGIGAGFVPAVLDTKIYDEVIQVSYENAIETSRNLAKQEGLLVGISAGANVYVASAIAQQAENKGKTIVTILCDTGERYLSAGLYEYKES</sequence>
<feature type="binding site" evidence="10">
    <location>
        <position position="73"/>
    </location>
    <ligand>
        <name>pyridoxal 5'-phosphate</name>
        <dbReference type="ChEBI" id="CHEBI:597326"/>
    </ligand>
</feature>
<evidence type="ECO:0000256" key="3">
    <source>
        <dbReference type="ARBA" id="ARBA00007103"/>
    </source>
</evidence>
<evidence type="ECO:0000256" key="9">
    <source>
        <dbReference type="ARBA" id="ARBA00047931"/>
    </source>
</evidence>
<comment type="pathway">
    <text evidence="2">Amino-acid biosynthesis; L-cysteine biosynthesis; L-cysteine from L-serine: step 2/2.</text>
</comment>
<feature type="modified residue" description="N6-(pyridoxal phosphate)lysine" evidence="11">
    <location>
        <position position="43"/>
    </location>
</feature>
<accession>A0A1D7TKD7</accession>
<dbReference type="InterPro" id="IPR050214">
    <property type="entry name" value="Cys_Synth/Cystath_Beta-Synth"/>
</dbReference>
<dbReference type="PROSITE" id="PS00901">
    <property type="entry name" value="CYS_SYNTHASE"/>
    <property type="match status" value="1"/>
</dbReference>
<dbReference type="SUPFAM" id="SSF53686">
    <property type="entry name" value="Tryptophan synthase beta subunit-like PLP-dependent enzymes"/>
    <property type="match status" value="1"/>
</dbReference>
<name>A0A1D7TKD7_9BACT</name>
<comment type="similarity">
    <text evidence="3 12">Belongs to the cysteine synthase/cystathionine beta-synthase family.</text>
</comment>
<evidence type="ECO:0000313" key="14">
    <source>
        <dbReference type="EMBL" id="AOO65457.1"/>
    </source>
</evidence>
<gene>
    <name evidence="14" type="ORF">SHALO_1686</name>
</gene>
<dbReference type="CDD" id="cd01561">
    <property type="entry name" value="CBS_like"/>
    <property type="match status" value="1"/>
</dbReference>
<dbReference type="Pfam" id="PF00291">
    <property type="entry name" value="PALP"/>
    <property type="match status" value="1"/>
</dbReference>
<comment type="cofactor">
    <cofactor evidence="1 10 12">
        <name>pyridoxal 5'-phosphate</name>
        <dbReference type="ChEBI" id="CHEBI:597326"/>
    </cofactor>
</comment>
<dbReference type="InterPro" id="IPR001216">
    <property type="entry name" value="P-phosphate_BS"/>
</dbReference>
<dbReference type="AlphaFoldDB" id="A0A1D7TKD7"/>
<dbReference type="GO" id="GO:0004124">
    <property type="term" value="F:cysteine synthase activity"/>
    <property type="evidence" value="ECO:0007669"/>
    <property type="project" value="UniProtKB-UniRule"/>
</dbReference>
<dbReference type="Gene3D" id="3.40.50.1100">
    <property type="match status" value="2"/>
</dbReference>
<evidence type="ECO:0000256" key="6">
    <source>
        <dbReference type="ARBA" id="ARBA00022679"/>
    </source>
</evidence>
<dbReference type="STRING" id="1193502.SHALO_1686"/>
<feature type="binding site" evidence="10">
    <location>
        <begin position="177"/>
        <end position="181"/>
    </location>
    <ligand>
        <name>pyridoxal 5'-phosphate</name>
        <dbReference type="ChEBI" id="CHEBI:597326"/>
    </ligand>
</feature>
<evidence type="ECO:0000313" key="15">
    <source>
        <dbReference type="Proteomes" id="UP000094609"/>
    </source>
</evidence>
<evidence type="ECO:0000256" key="1">
    <source>
        <dbReference type="ARBA" id="ARBA00001933"/>
    </source>
</evidence>
<evidence type="ECO:0000256" key="2">
    <source>
        <dbReference type="ARBA" id="ARBA00004962"/>
    </source>
</evidence>
<comment type="catalytic activity">
    <reaction evidence="9 12">
        <text>O-acetyl-L-serine + hydrogen sulfide = L-cysteine + acetate</text>
        <dbReference type="Rhea" id="RHEA:14829"/>
        <dbReference type="ChEBI" id="CHEBI:29919"/>
        <dbReference type="ChEBI" id="CHEBI:30089"/>
        <dbReference type="ChEBI" id="CHEBI:35235"/>
        <dbReference type="ChEBI" id="CHEBI:58340"/>
        <dbReference type="EC" id="2.5.1.47"/>
    </reaction>
</comment>
<dbReference type="GO" id="GO:0005737">
    <property type="term" value="C:cytoplasm"/>
    <property type="evidence" value="ECO:0007669"/>
    <property type="project" value="UniProtKB-ARBA"/>
</dbReference>
<feature type="domain" description="Tryptophan synthase beta chain-like PALP" evidence="13">
    <location>
        <begin position="6"/>
        <end position="293"/>
    </location>
</feature>
<dbReference type="NCBIfam" id="TIGR01139">
    <property type="entry name" value="cysK"/>
    <property type="match status" value="1"/>
</dbReference>
<dbReference type="FunFam" id="3.40.50.1100:FF:000067">
    <property type="entry name" value="Cysteine synthase"/>
    <property type="match status" value="1"/>
</dbReference>
<dbReference type="InterPro" id="IPR005859">
    <property type="entry name" value="CysK"/>
</dbReference>
<dbReference type="InterPro" id="IPR001926">
    <property type="entry name" value="TrpB-like_PALP"/>
</dbReference>
<dbReference type="PATRIC" id="fig|1193502.14.peg.1712"/>
<evidence type="ECO:0000259" key="13">
    <source>
        <dbReference type="Pfam" id="PF00291"/>
    </source>
</evidence>
<keyword evidence="5 12" id="KW-0028">Amino-acid biosynthesis</keyword>